<evidence type="ECO:0000313" key="4">
    <source>
        <dbReference type="Proteomes" id="UP000567885"/>
    </source>
</evidence>
<keyword evidence="4" id="KW-1185">Reference proteome</keyword>
<feature type="transmembrane region" description="Helical" evidence="2">
    <location>
        <begin position="113"/>
        <end position="133"/>
    </location>
</feature>
<name>A0A8H5TD01_FUSHE</name>
<evidence type="ECO:0000313" key="3">
    <source>
        <dbReference type="EMBL" id="KAF5667333.1"/>
    </source>
</evidence>
<feature type="compositionally biased region" description="Basic and acidic residues" evidence="1">
    <location>
        <begin position="1"/>
        <end position="13"/>
    </location>
</feature>
<feature type="transmembrane region" description="Helical" evidence="2">
    <location>
        <begin position="80"/>
        <end position="101"/>
    </location>
</feature>
<dbReference type="AlphaFoldDB" id="A0A8H5TD01"/>
<feature type="transmembrane region" description="Helical" evidence="2">
    <location>
        <begin position="39"/>
        <end position="60"/>
    </location>
</feature>
<keyword evidence="2" id="KW-1133">Transmembrane helix</keyword>
<proteinExistence type="predicted"/>
<reference evidence="3 4" key="1">
    <citation type="submission" date="2020-05" db="EMBL/GenBank/DDBJ databases">
        <title>Identification and distribution of gene clusters putatively required for synthesis of sphingolipid metabolism inhibitors in phylogenetically diverse species of the filamentous fungus Fusarium.</title>
        <authorList>
            <person name="Kim H.-S."/>
            <person name="Busman M."/>
            <person name="Brown D.W."/>
            <person name="Divon H."/>
            <person name="Uhlig S."/>
            <person name="Proctor R.H."/>
        </authorList>
    </citation>
    <scope>NUCLEOTIDE SEQUENCE [LARGE SCALE GENOMIC DNA]</scope>
    <source>
        <strain evidence="3 4">NRRL 20693</strain>
    </source>
</reference>
<keyword evidence="2" id="KW-0472">Membrane</keyword>
<evidence type="ECO:0000256" key="2">
    <source>
        <dbReference type="SAM" id="Phobius"/>
    </source>
</evidence>
<organism evidence="3 4">
    <name type="scientific">Fusarium heterosporum</name>
    <dbReference type="NCBI Taxonomy" id="42747"/>
    <lineage>
        <taxon>Eukaryota</taxon>
        <taxon>Fungi</taxon>
        <taxon>Dikarya</taxon>
        <taxon>Ascomycota</taxon>
        <taxon>Pezizomycotina</taxon>
        <taxon>Sordariomycetes</taxon>
        <taxon>Hypocreomycetidae</taxon>
        <taxon>Hypocreales</taxon>
        <taxon>Nectriaceae</taxon>
        <taxon>Fusarium</taxon>
        <taxon>Fusarium heterosporum species complex</taxon>
    </lineage>
</organism>
<accession>A0A8H5TD01</accession>
<gene>
    <name evidence="3" type="ORF">FHETE_6036</name>
</gene>
<feature type="region of interest" description="Disordered" evidence="1">
    <location>
        <begin position="1"/>
        <end position="29"/>
    </location>
</feature>
<evidence type="ECO:0000256" key="1">
    <source>
        <dbReference type="SAM" id="MobiDB-lite"/>
    </source>
</evidence>
<dbReference type="OrthoDB" id="3692311at2759"/>
<dbReference type="Proteomes" id="UP000567885">
    <property type="component" value="Unassembled WGS sequence"/>
</dbReference>
<protein>
    <submittedName>
        <fullName evidence="3">Uncharacterized protein</fullName>
    </submittedName>
</protein>
<sequence length="652" mass="72135">MTGKFGVDDEWKQDASVPQGWPSAPRTLKESSPPTWQQLLLSSSLVLIPAPFIVLAVYMISLHEQPESQLGSRVLEAASIGATLWPIAFAAVLGTALRSVALYTCERGTTLGALEILMGSLTIASTLKLLVWVRLVSFWSPLLIVAWNLSPLGGQGVLRAVTINTEVIQHNFPIVSYPSTDWTAGFDWLPVLYAPPFGLRTVFGAAFSSSSTRLMHTNGSSPNFSNTMKQVGGPNEARRITQQDTWGNARIPFLHMLEGYDSNTPHAWVDVANDTVPPYESLIGVPIRGIPPTREGNASMMIQSSYISLSCEPLVNGTSWIQENISRMVLAGPEAALGNINISFNNWSFFSAPRHNEFSFRDEFSLPPIQFDILEDQYLNSNGSTFNLTVGQDRPLKQTLLFVTDGSPVTNQSQSWNMSMCTPTTSYVDAMISCSRPSDYGFLSCSTDRVRHTKGQPIKANTTVFSFEKNLSLLSLIPWLLPDPEGSQNNLVNLFIRDPTRARPIGEFYRASFEQSIIVGADEISPSSQSFVDDTTLGKVVTPLSDWGNSTGIWMEFTDQKYKVDWVWMSIYGISSLTMVIFTIGHVVLQCKIRSPDIFNSVSSLARDSPYVVIPDGGSTLDGIDRIRFLKNERWRSLAGHLFLEFRPKASQ</sequence>
<comment type="caution">
    <text evidence="3">The sequence shown here is derived from an EMBL/GenBank/DDBJ whole genome shotgun (WGS) entry which is preliminary data.</text>
</comment>
<feature type="transmembrane region" description="Helical" evidence="2">
    <location>
        <begin position="566"/>
        <end position="589"/>
    </location>
</feature>
<keyword evidence="2" id="KW-0812">Transmembrane</keyword>
<dbReference type="EMBL" id="JAAGWQ010000103">
    <property type="protein sequence ID" value="KAF5667333.1"/>
    <property type="molecule type" value="Genomic_DNA"/>
</dbReference>